<evidence type="ECO:0000313" key="5">
    <source>
        <dbReference type="EMBL" id="KAK7045353.1"/>
    </source>
</evidence>
<evidence type="ECO:0000259" key="3">
    <source>
        <dbReference type="Pfam" id="PF16335"/>
    </source>
</evidence>
<feature type="transmembrane region" description="Helical" evidence="2">
    <location>
        <begin position="633"/>
        <end position="655"/>
    </location>
</feature>
<evidence type="ECO:0000259" key="4">
    <source>
        <dbReference type="Pfam" id="PF17168"/>
    </source>
</evidence>
<comment type="caution">
    <text evidence="5">The sequence shown here is derived from an EMBL/GenBank/DDBJ whole genome shotgun (WGS) entry which is preliminary data.</text>
</comment>
<dbReference type="Proteomes" id="UP001383192">
    <property type="component" value="Unassembled WGS sequence"/>
</dbReference>
<dbReference type="InterPro" id="IPR032514">
    <property type="entry name" value="GtaA_central"/>
</dbReference>
<dbReference type="Pfam" id="PF16335">
    <property type="entry name" value="GtaA_6_Hairpin"/>
    <property type="match status" value="1"/>
</dbReference>
<evidence type="ECO:0000313" key="6">
    <source>
        <dbReference type="Proteomes" id="UP001383192"/>
    </source>
</evidence>
<feature type="compositionally biased region" description="Polar residues" evidence="1">
    <location>
        <begin position="722"/>
        <end position="734"/>
    </location>
</feature>
<gene>
    <name evidence="5" type="ORF">VNI00_007602</name>
</gene>
<evidence type="ECO:0008006" key="7">
    <source>
        <dbReference type="Google" id="ProtNLM"/>
    </source>
</evidence>
<feature type="region of interest" description="Disordered" evidence="1">
    <location>
        <begin position="720"/>
        <end position="755"/>
    </location>
</feature>
<proteinExistence type="predicted"/>
<evidence type="ECO:0000256" key="2">
    <source>
        <dbReference type="SAM" id="Phobius"/>
    </source>
</evidence>
<protein>
    <recommendedName>
        <fullName evidence="7">DUF1793-domain-containing protein</fullName>
    </recommendedName>
</protein>
<feature type="domain" description="Glutaminase A central" evidence="3">
    <location>
        <begin position="262"/>
        <end position="609"/>
    </location>
</feature>
<reference evidence="5 6" key="1">
    <citation type="submission" date="2024-01" db="EMBL/GenBank/DDBJ databases">
        <title>A draft genome for a cacao thread blight-causing isolate of Paramarasmius palmivorus.</title>
        <authorList>
            <person name="Baruah I.K."/>
            <person name="Bukari Y."/>
            <person name="Amoako-Attah I."/>
            <person name="Meinhardt L.W."/>
            <person name="Bailey B.A."/>
            <person name="Cohen S.P."/>
        </authorList>
    </citation>
    <scope>NUCLEOTIDE SEQUENCE [LARGE SCALE GENOMIC DNA]</scope>
    <source>
        <strain evidence="5 6">GH-12</strain>
    </source>
</reference>
<dbReference type="InterPro" id="IPR033433">
    <property type="entry name" value="GtaA_N"/>
</dbReference>
<organism evidence="5 6">
    <name type="scientific">Paramarasmius palmivorus</name>
    <dbReference type="NCBI Taxonomy" id="297713"/>
    <lineage>
        <taxon>Eukaryota</taxon>
        <taxon>Fungi</taxon>
        <taxon>Dikarya</taxon>
        <taxon>Basidiomycota</taxon>
        <taxon>Agaricomycotina</taxon>
        <taxon>Agaricomycetes</taxon>
        <taxon>Agaricomycetidae</taxon>
        <taxon>Agaricales</taxon>
        <taxon>Marasmiineae</taxon>
        <taxon>Marasmiaceae</taxon>
        <taxon>Paramarasmius</taxon>
    </lineage>
</organism>
<accession>A0AAW0CZP8</accession>
<feature type="domain" description="Glutaminase A N-terminal" evidence="4">
    <location>
        <begin position="30"/>
        <end position="256"/>
    </location>
</feature>
<feature type="compositionally biased region" description="Low complexity" evidence="1">
    <location>
        <begin position="741"/>
        <end position="752"/>
    </location>
</feature>
<dbReference type="PANTHER" id="PTHR31987:SF1">
    <property type="entry name" value="GLUTAMINASE A"/>
    <property type="match status" value="1"/>
</dbReference>
<dbReference type="AlphaFoldDB" id="A0AAW0CZP8"/>
<sequence>MAFSEPEPKYLQVGKNGALATINGISVTPTRTIYSLSAGPMQLNLTFLSPIEPHDLTLQSFPFGYVYVDAVSSDGRAHNVQIYSDLTGEWLSDNVKDPMSWDTTTTDSAVFHSAQLASPDKLANGYIARDGVLYHATLASSGMTWQTGNHSALRPWWIANGSLNNTKDQTDSQRINDKYPVIAFANDLGTITATSQPVVWAIGYVRTPVVSLTGSQELQPYWTTTYSQIDDGIQAFLIDFSNAKSRAEILDDKILSEARKVSPNYADLVSLSARQTFGGVETAVSSSGSARMFMKDVGISQRVNPVEVIYASLPAYLYINATWGRYLLEPLLENQQSSLYAAPDLGVNYPIVQGGASNRLRAIEDSGSMLIMTWAQARFSGDQTLLLDYYDTLKTWTDNVISANAVVPSGYQDADGLTSTNLTNLALKGIIGVRAMAEISHTLGKGDDASKYQSQASQWIEQWEKSASLNGHLVSSYNAGGSWGMIYNLFADKLLGMNLVSQEVYDEQDAFYSNLLKSANKFGLSFDSSTDLVKYRESKATFIILQCGLSAYCDGAEWTFLTAATTKDSSTREELLRSVHEKAQVNPSAAFSSTYDAKKNVSSGFSSLPSQLAGLSGNTVVGGTGNKKPAAGAIAGGVIGGLAGLAIVIIGSLLWMRRKKSDQVQPSREKESIPARYFGRLGSMNSILGRNDRHSPANPDIESLGTLTLGDHSQRTQLGHYYNNSQSSTLPTRSSDSKRTNLPSSLPNPSSPTEILSSRYTMSDIATSLGAPERTNSDVSALRGEVEHLRRNMEEIRTRTVYEPPPSYTAQ</sequence>
<dbReference type="Pfam" id="PF17168">
    <property type="entry name" value="DUF5127"/>
    <property type="match status" value="1"/>
</dbReference>
<name>A0AAW0CZP8_9AGAR</name>
<keyword evidence="6" id="KW-1185">Reference proteome</keyword>
<keyword evidence="2" id="KW-1133">Transmembrane helix</keyword>
<dbReference type="SUPFAM" id="SSF48208">
    <property type="entry name" value="Six-hairpin glycosidases"/>
    <property type="match status" value="1"/>
</dbReference>
<dbReference type="InterPro" id="IPR008928">
    <property type="entry name" value="6-hairpin_glycosidase_sf"/>
</dbReference>
<dbReference type="GO" id="GO:0005975">
    <property type="term" value="P:carbohydrate metabolic process"/>
    <property type="evidence" value="ECO:0007669"/>
    <property type="project" value="InterPro"/>
</dbReference>
<dbReference type="PANTHER" id="PTHR31987">
    <property type="entry name" value="GLUTAMINASE A-RELATED"/>
    <property type="match status" value="1"/>
</dbReference>
<keyword evidence="2" id="KW-0812">Transmembrane</keyword>
<evidence type="ECO:0000256" key="1">
    <source>
        <dbReference type="SAM" id="MobiDB-lite"/>
    </source>
</evidence>
<dbReference type="EMBL" id="JAYKXP010000025">
    <property type="protein sequence ID" value="KAK7045353.1"/>
    <property type="molecule type" value="Genomic_DNA"/>
</dbReference>
<keyword evidence="2" id="KW-0472">Membrane</keyword>
<dbReference type="InterPro" id="IPR052743">
    <property type="entry name" value="Glutaminase_GtaA"/>
</dbReference>